<dbReference type="Proteomes" id="UP000569951">
    <property type="component" value="Unassembled WGS sequence"/>
</dbReference>
<feature type="transmembrane region" description="Helical" evidence="1">
    <location>
        <begin position="61"/>
        <end position="80"/>
    </location>
</feature>
<gene>
    <name evidence="2" type="ORF">HNR42_002889</name>
</gene>
<accession>A0A841I4V4</accession>
<keyword evidence="1" id="KW-0472">Membrane</keyword>
<keyword evidence="1" id="KW-1133">Transmembrane helix</keyword>
<keyword evidence="3" id="KW-1185">Reference proteome</keyword>
<keyword evidence="1" id="KW-0812">Transmembrane</keyword>
<evidence type="ECO:0000256" key="1">
    <source>
        <dbReference type="SAM" id="Phobius"/>
    </source>
</evidence>
<evidence type="ECO:0000313" key="2">
    <source>
        <dbReference type="EMBL" id="MBB6099448.1"/>
    </source>
</evidence>
<dbReference type="RefSeq" id="WP_183988198.1">
    <property type="nucleotide sequence ID" value="NZ_JACHHG010000011.1"/>
</dbReference>
<proteinExistence type="predicted"/>
<dbReference type="EMBL" id="JACHHG010000011">
    <property type="protein sequence ID" value="MBB6099448.1"/>
    <property type="molecule type" value="Genomic_DNA"/>
</dbReference>
<evidence type="ECO:0000313" key="3">
    <source>
        <dbReference type="Proteomes" id="UP000569951"/>
    </source>
</evidence>
<name>A0A841I4V4_9DEIO</name>
<sequence>MPLQTLARALRIAVGVVFILIGLLFGMGGNLGGGLLFGLLGVFNLAMLRLLAVRPATVLDVGLNAVVLLFGLYILVTPFLRTP</sequence>
<dbReference type="AlphaFoldDB" id="A0A841I4V4"/>
<organism evidence="2 3">
    <name type="scientific">Deinobacterium chartae</name>
    <dbReference type="NCBI Taxonomy" id="521158"/>
    <lineage>
        <taxon>Bacteria</taxon>
        <taxon>Thermotogati</taxon>
        <taxon>Deinococcota</taxon>
        <taxon>Deinococci</taxon>
        <taxon>Deinococcales</taxon>
        <taxon>Deinococcaceae</taxon>
        <taxon>Deinobacterium</taxon>
    </lineage>
</organism>
<comment type="caution">
    <text evidence="2">The sequence shown here is derived from an EMBL/GenBank/DDBJ whole genome shotgun (WGS) entry which is preliminary data.</text>
</comment>
<reference evidence="2 3" key="1">
    <citation type="submission" date="2020-08" db="EMBL/GenBank/DDBJ databases">
        <title>Genomic Encyclopedia of Type Strains, Phase IV (KMG-IV): sequencing the most valuable type-strain genomes for metagenomic binning, comparative biology and taxonomic classification.</title>
        <authorList>
            <person name="Goeker M."/>
        </authorList>
    </citation>
    <scope>NUCLEOTIDE SEQUENCE [LARGE SCALE GENOMIC DNA]</scope>
    <source>
        <strain evidence="2 3">DSM 21458</strain>
    </source>
</reference>
<feature type="transmembrane region" description="Helical" evidence="1">
    <location>
        <begin position="35"/>
        <end position="52"/>
    </location>
</feature>
<protein>
    <submittedName>
        <fullName evidence="2">Uncharacterized protein</fullName>
    </submittedName>
</protein>
<feature type="transmembrane region" description="Helical" evidence="1">
    <location>
        <begin position="12"/>
        <end position="29"/>
    </location>
</feature>